<evidence type="ECO:0000313" key="2">
    <source>
        <dbReference type="Proteomes" id="UP000565262"/>
    </source>
</evidence>
<proteinExistence type="predicted"/>
<dbReference type="Proteomes" id="UP000565262">
    <property type="component" value="Unassembled WGS sequence"/>
</dbReference>
<dbReference type="AlphaFoldDB" id="A0A839IJN3"/>
<sequence>MNNLSFKSLGIDPHFPGMLDLTLLRDYIESIDHSIEALTERYTEKELIRYGDYDDPCEVNYIYQVADGYLPNAVKMPLVVTAYTCLESSIEQLLNYAKEKEGKAKSYKDVEGKSSVNKYQKYITNELKLNFKFKEEVKSNISDMNKFRNCIAHANGNLKHWPDNKVQELKLISERLNGKYDTDIYVGYDLRISTAFLKWCLDVTNNSVKPLEDCLKQRYKLRPYHM</sequence>
<dbReference type="RefSeq" id="WP_182806897.1">
    <property type="nucleotide sequence ID" value="NZ_JACJFM010000001.1"/>
</dbReference>
<dbReference type="EMBL" id="JACJFM010000001">
    <property type="protein sequence ID" value="MBB1485138.1"/>
    <property type="molecule type" value="Genomic_DNA"/>
</dbReference>
<reference evidence="1 2" key="1">
    <citation type="submission" date="2020-08" db="EMBL/GenBank/DDBJ databases">
        <title>Oceanospirillum sp. nov. isolated from marine sediment.</title>
        <authorList>
            <person name="Ji X."/>
        </authorList>
    </citation>
    <scope>NUCLEOTIDE SEQUENCE [LARGE SCALE GENOMIC DNA]</scope>
    <source>
        <strain evidence="1 2">D5</strain>
    </source>
</reference>
<evidence type="ECO:0000313" key="1">
    <source>
        <dbReference type="EMBL" id="MBB1485138.1"/>
    </source>
</evidence>
<keyword evidence="2" id="KW-1185">Reference proteome</keyword>
<protein>
    <submittedName>
        <fullName evidence="1">Uncharacterized protein</fullName>
    </submittedName>
</protein>
<comment type="caution">
    <text evidence="1">The sequence shown here is derived from an EMBL/GenBank/DDBJ whole genome shotgun (WGS) entry which is preliminary data.</text>
</comment>
<organism evidence="1 2">
    <name type="scientific">Oceanospirillum sediminis</name>
    <dbReference type="NCBI Taxonomy" id="2760088"/>
    <lineage>
        <taxon>Bacteria</taxon>
        <taxon>Pseudomonadati</taxon>
        <taxon>Pseudomonadota</taxon>
        <taxon>Gammaproteobacteria</taxon>
        <taxon>Oceanospirillales</taxon>
        <taxon>Oceanospirillaceae</taxon>
        <taxon>Oceanospirillum</taxon>
    </lineage>
</organism>
<accession>A0A839IJN3</accession>
<gene>
    <name evidence="1" type="ORF">H4O21_00705</name>
</gene>
<name>A0A839IJN3_9GAMM</name>